<proteinExistence type="predicted"/>
<dbReference type="PANTHER" id="PTHR21015">
    <property type="entry name" value="UDP-N-ACETYLGLUCOSAMINE--N-ACETYLMURAMYL-(PENTAPEPTIDE) PYROPHOSPHORYL-UNDECAPRENOL N-ACETYLGLUCOSAMINE TRANSFERASE 1"/>
    <property type="match status" value="1"/>
</dbReference>
<feature type="domain" description="Glycosyl transferase family 28 C-terminal" evidence="3">
    <location>
        <begin position="179"/>
        <end position="326"/>
    </location>
</feature>
<dbReference type="GO" id="GO:0016758">
    <property type="term" value="F:hexosyltransferase activity"/>
    <property type="evidence" value="ECO:0007669"/>
    <property type="project" value="InterPro"/>
</dbReference>
<dbReference type="NCBIfam" id="TIGR03590">
    <property type="entry name" value="PseG"/>
    <property type="match status" value="1"/>
</dbReference>
<dbReference type="AlphaFoldDB" id="E7BB55"/>
<dbReference type="EC" id="3.6.1.57" evidence="5"/>
<evidence type="ECO:0000256" key="2">
    <source>
        <dbReference type="PIRSR" id="PIRSR620023-2"/>
    </source>
</evidence>
<name>E7BB55_LEGPN</name>
<dbReference type="EMBL" id="FR747826">
    <property type="protein sequence ID" value="CBY79951.1"/>
    <property type="molecule type" value="Genomic_DNA"/>
</dbReference>
<feature type="binding site" evidence="2">
    <location>
        <position position="159"/>
    </location>
    <ligand>
        <name>substrate</name>
    </ligand>
</feature>
<feature type="active site" description="Proton acceptor" evidence="1">
    <location>
        <position position="17"/>
    </location>
</feature>
<reference evidence="5" key="3">
    <citation type="submission" date="2019-10" db="EMBL/GenBank/DDBJ databases">
        <authorList>
            <consortium name="NCBI Pathogen Detection Project"/>
        </authorList>
    </citation>
    <scope>NUCLEOTIDE SEQUENCE</scope>
    <source>
        <strain evidence="5">AZ00058701</strain>
    </source>
</reference>
<organism evidence="4">
    <name type="scientific">Legionella pneumophila</name>
    <dbReference type="NCBI Taxonomy" id="446"/>
    <lineage>
        <taxon>Bacteria</taxon>
        <taxon>Pseudomonadati</taxon>
        <taxon>Pseudomonadota</taxon>
        <taxon>Gammaproteobacteria</taxon>
        <taxon>Legionellales</taxon>
        <taxon>Legionellaceae</taxon>
        <taxon>Legionella</taxon>
    </lineage>
</organism>
<dbReference type="GO" id="GO:0016787">
    <property type="term" value="F:hydrolase activity"/>
    <property type="evidence" value="ECO:0007669"/>
    <property type="project" value="UniProtKB-KW"/>
</dbReference>
<dbReference type="Proteomes" id="UP000866496">
    <property type="component" value="Unassembled WGS sequence"/>
</dbReference>
<dbReference type="Gene3D" id="3.40.50.2000">
    <property type="entry name" value="Glycogen Phosphorylase B"/>
    <property type="match status" value="1"/>
</dbReference>
<dbReference type="EMBL" id="DACWHX010000010">
    <property type="protein sequence ID" value="HAU1880494.1"/>
    <property type="molecule type" value="Genomic_DNA"/>
</dbReference>
<dbReference type="Pfam" id="PF04101">
    <property type="entry name" value="Glyco_tran_28_C"/>
    <property type="match status" value="1"/>
</dbReference>
<dbReference type="SUPFAM" id="SSF53756">
    <property type="entry name" value="UDP-Glycosyltransferase/glycogen phosphorylase"/>
    <property type="match status" value="1"/>
</dbReference>
<evidence type="ECO:0000313" key="5">
    <source>
        <dbReference type="EMBL" id="HAU1880494.1"/>
    </source>
</evidence>
<reference evidence="5" key="2">
    <citation type="journal article" date="2018" name="Genome Biol.">
        <title>SKESA: strategic k-mer extension for scrupulous assemblies.</title>
        <authorList>
            <person name="Souvorov A."/>
            <person name="Agarwala R."/>
            <person name="Lipman D.J."/>
        </authorList>
    </citation>
    <scope>NUCLEOTIDE SEQUENCE</scope>
    <source>
        <strain evidence="5">AZ00058701</strain>
    </source>
</reference>
<keyword evidence="5" id="KW-0378">Hydrolase</keyword>
<protein>
    <submittedName>
        <fullName evidence="4">Putative polysaccharide biosynthesis protein</fullName>
    </submittedName>
    <submittedName>
        <fullName evidence="5">UDP-2,4-diacetamido-2,4, 6-trideoxy-beta-L-altropyranose hydrolase</fullName>
        <ecNumber evidence="5">3.6.1.57</ecNumber>
    </submittedName>
</protein>
<accession>E7BB55</accession>
<evidence type="ECO:0000256" key="1">
    <source>
        <dbReference type="PIRSR" id="PIRSR620023-1"/>
    </source>
</evidence>
<evidence type="ECO:0000259" key="3">
    <source>
        <dbReference type="Pfam" id="PF04101"/>
    </source>
</evidence>
<gene>
    <name evidence="5" type="primary">pseG</name>
    <name evidence="5" type="ORF">JBJ86_09590</name>
    <name evidence="4" type="ORF">LPSG12_006</name>
</gene>
<reference evidence="4" key="1">
    <citation type="journal article" date="2010" name="Appl. Environ. Microbiol.">
        <title>A specific real-time PCR for simultaneous detection and identification of Legionella pneumophila serogroup 1 in water and clinical samples.</title>
        <authorList>
            <person name="Merault N."/>
            <person name="Rusniok C."/>
            <person name="Jarraud S."/>
            <person name="Gomez-Valero L."/>
            <person name="Cazalet C."/>
            <person name="Marin M."/>
            <person name="Brachet E."/>
            <person name="Aegerter P."/>
            <person name="Gaillard J.L."/>
            <person name="Etienne J."/>
            <person name="Herrmann J.L."/>
            <person name="Lawrence C."/>
            <person name="Buchrieser C."/>
        </authorList>
    </citation>
    <scope>NUCLEOTIDE SEQUENCE</scope>
    <source>
        <strain evidence="4">ATCC 43290</strain>
    </source>
</reference>
<dbReference type="Gene3D" id="3.40.50.11190">
    <property type="match status" value="1"/>
</dbReference>
<dbReference type="RefSeq" id="WP_014326750.1">
    <property type="nucleotide sequence ID" value="NZ_CCZY01000003.1"/>
</dbReference>
<dbReference type="PANTHER" id="PTHR21015:SF22">
    <property type="entry name" value="GLYCOSYLTRANSFERASE"/>
    <property type="match status" value="1"/>
</dbReference>
<dbReference type="InterPro" id="IPR020023">
    <property type="entry name" value="PseG"/>
</dbReference>
<dbReference type="InterPro" id="IPR007235">
    <property type="entry name" value="Glyco_trans_28_C"/>
</dbReference>
<feature type="binding site" evidence="2">
    <location>
        <position position="262"/>
    </location>
    <ligand>
        <name>substrate</name>
    </ligand>
</feature>
<sequence length="359" mass="40636">MNIVFRLDSSNLIGSGHVMRCLALANALRERKVKVQFICRNLIGNSIRVIKQNGFEVIELINKPNIQWEQDAKETISYLKQMEKPDWIFLDHYNLDIKWEKEIRPFVNQIAVIDDLANRQHDCDLLIDQNYYDKKICRYSNLVPKSCTKFIGPRYALLRSEFKEARSLLKARSGEVQQILVFLGGNDAGNVTSFVLSAIEEIPLLNNKEMHVVVGGSNPNRDKIREKCEKKGYHYYCQINNIATLMAKSDLAIGAGGLSTWERCSTGLPSLVVSLAHNQDVLVDNALSTNIFEYAGQANNLHYTSFKKQLLELILDSEKLRKMSINGLNLVDGLGSDRIANYLLYGTTNNGNNSTLCNN</sequence>
<evidence type="ECO:0000313" key="4">
    <source>
        <dbReference type="EMBL" id="CBY79951.1"/>
    </source>
</evidence>